<dbReference type="AlphaFoldDB" id="K3WPB8"/>
<dbReference type="VEuPathDB" id="FungiDB:PYU1_G006796"/>
<dbReference type="InterPro" id="IPR050357">
    <property type="entry name" value="Arrestin_domain-protein"/>
</dbReference>
<reference evidence="3" key="1">
    <citation type="journal article" date="2010" name="Genome Biol.">
        <title>Genome sequence of the necrotrophic plant pathogen Pythium ultimum reveals original pathogenicity mechanisms and effector repertoire.</title>
        <authorList>
            <person name="Levesque C.A."/>
            <person name="Brouwer H."/>
            <person name="Cano L."/>
            <person name="Hamilton J.P."/>
            <person name="Holt C."/>
            <person name="Huitema E."/>
            <person name="Raffaele S."/>
            <person name="Robideau G.P."/>
            <person name="Thines M."/>
            <person name="Win J."/>
            <person name="Zerillo M.M."/>
            <person name="Beakes G.W."/>
            <person name="Boore J.L."/>
            <person name="Busam D."/>
            <person name="Dumas B."/>
            <person name="Ferriera S."/>
            <person name="Fuerstenberg S.I."/>
            <person name="Gachon C.M."/>
            <person name="Gaulin E."/>
            <person name="Govers F."/>
            <person name="Grenville-Briggs L."/>
            <person name="Horner N."/>
            <person name="Hostetler J."/>
            <person name="Jiang R.H."/>
            <person name="Johnson J."/>
            <person name="Krajaejun T."/>
            <person name="Lin H."/>
            <person name="Meijer H.J."/>
            <person name="Moore B."/>
            <person name="Morris P."/>
            <person name="Phuntmart V."/>
            <person name="Puiu D."/>
            <person name="Shetty J."/>
            <person name="Stajich J.E."/>
            <person name="Tripathy S."/>
            <person name="Wawra S."/>
            <person name="van West P."/>
            <person name="Whitty B.R."/>
            <person name="Coutinho P.M."/>
            <person name="Henrissat B."/>
            <person name="Martin F."/>
            <person name="Thomas P.D."/>
            <person name="Tyler B.M."/>
            <person name="De Vries R.P."/>
            <person name="Kamoun S."/>
            <person name="Yandell M."/>
            <person name="Tisserat N."/>
            <person name="Buell C.R."/>
        </authorList>
    </citation>
    <scope>NUCLEOTIDE SEQUENCE</scope>
    <source>
        <strain evidence="3">DAOM:BR144</strain>
    </source>
</reference>
<evidence type="ECO:0000259" key="1">
    <source>
        <dbReference type="SMART" id="SM01017"/>
    </source>
</evidence>
<dbReference type="OMA" id="YRFRFRY"/>
<dbReference type="GO" id="GO:0015031">
    <property type="term" value="P:protein transport"/>
    <property type="evidence" value="ECO:0007669"/>
    <property type="project" value="TreeGrafter"/>
</dbReference>
<dbReference type="Gene3D" id="2.60.40.640">
    <property type="match status" value="2"/>
</dbReference>
<dbReference type="SMART" id="SM01017">
    <property type="entry name" value="Arrestin_C"/>
    <property type="match status" value="1"/>
</dbReference>
<evidence type="ECO:0000313" key="3">
    <source>
        <dbReference type="Proteomes" id="UP000019132"/>
    </source>
</evidence>
<dbReference type="InterPro" id="IPR011022">
    <property type="entry name" value="Arrestin_C-like"/>
</dbReference>
<dbReference type="eggNOG" id="ENOG502RWHB">
    <property type="taxonomic scope" value="Eukaryota"/>
</dbReference>
<evidence type="ECO:0000313" key="2">
    <source>
        <dbReference type="EnsemblProtists" id="PYU1_T006810"/>
    </source>
</evidence>
<dbReference type="HOGENOM" id="CLU_024367_0_0_1"/>
<dbReference type="Proteomes" id="UP000019132">
    <property type="component" value="Unassembled WGS sequence"/>
</dbReference>
<accession>K3WPB8</accession>
<dbReference type="InParanoid" id="K3WPB8"/>
<proteinExistence type="predicted"/>
<dbReference type="Pfam" id="PF02752">
    <property type="entry name" value="Arrestin_C"/>
    <property type="match status" value="1"/>
</dbReference>
<dbReference type="InterPro" id="IPR014756">
    <property type="entry name" value="Ig_E-set"/>
</dbReference>
<organism evidence="2 3">
    <name type="scientific">Globisporangium ultimum (strain ATCC 200006 / CBS 805.95 / DAOM BR144)</name>
    <name type="common">Pythium ultimum</name>
    <dbReference type="NCBI Taxonomy" id="431595"/>
    <lineage>
        <taxon>Eukaryota</taxon>
        <taxon>Sar</taxon>
        <taxon>Stramenopiles</taxon>
        <taxon>Oomycota</taxon>
        <taxon>Peronosporomycetes</taxon>
        <taxon>Pythiales</taxon>
        <taxon>Pythiaceae</taxon>
        <taxon>Globisporangium</taxon>
    </lineage>
</organism>
<reference evidence="3" key="2">
    <citation type="submission" date="2010-04" db="EMBL/GenBank/DDBJ databases">
        <authorList>
            <person name="Buell R."/>
            <person name="Hamilton J."/>
            <person name="Hostetler J."/>
        </authorList>
    </citation>
    <scope>NUCLEOTIDE SEQUENCE [LARGE SCALE GENOMIC DNA]</scope>
    <source>
        <strain evidence="3">DAOM:BR144</strain>
    </source>
</reference>
<dbReference type="EMBL" id="GL376635">
    <property type="status" value="NOT_ANNOTATED_CDS"/>
    <property type="molecule type" value="Genomic_DNA"/>
</dbReference>
<dbReference type="GO" id="GO:0005737">
    <property type="term" value="C:cytoplasm"/>
    <property type="evidence" value="ECO:0007669"/>
    <property type="project" value="TreeGrafter"/>
</dbReference>
<dbReference type="SUPFAM" id="SSF81296">
    <property type="entry name" value="E set domains"/>
    <property type="match status" value="1"/>
</dbReference>
<dbReference type="STRING" id="431595.K3WPB8"/>
<dbReference type="PANTHER" id="PTHR11188">
    <property type="entry name" value="ARRESTIN DOMAIN CONTAINING PROTEIN"/>
    <property type="match status" value="1"/>
</dbReference>
<dbReference type="InterPro" id="IPR014752">
    <property type="entry name" value="Arrestin-like_C"/>
</dbReference>
<feature type="domain" description="Arrestin C-terminal-like" evidence="1">
    <location>
        <begin position="188"/>
        <end position="317"/>
    </location>
</feature>
<dbReference type="EnsemblProtists" id="PYU1_T006810">
    <property type="protein sequence ID" value="PYU1_T006810"/>
    <property type="gene ID" value="PYU1_G006796"/>
</dbReference>
<sequence>MAEAGVRVELFKREYVAGELVHGDVFLDAAIPIEFNGLAVFLMGVELMSWKEKHGSETRRKDYSKVFFSQKIGLADTPEYYELGNFFAYRFQYQLPSSLPGFVSVKQTYDSGRVSVFKGAVRYTIEARLANLVTFDDAFAAAAAAGGVLTPPATARTKLRIHALPPRGMVRALEVSVSKELRSRLFFKKGSCEITAVVDKNVFVTGTKVFVNASVHNDSSEKIERISLQLHQHIVPMNSAKGNVTYAKMICERRFPGVDAGHHSVNQLSLNLIDVAAKAPIPPTNRTGHLFVVRYIVQVECQYTGAQSVKLELPIQV</sequence>
<protein>
    <recommendedName>
        <fullName evidence="1">Arrestin C-terminal-like domain-containing protein</fullName>
    </recommendedName>
</protein>
<keyword evidence="3" id="KW-1185">Reference proteome</keyword>
<name>K3WPB8_GLOUD</name>
<dbReference type="PANTHER" id="PTHR11188:SF17">
    <property type="entry name" value="FI21816P1"/>
    <property type="match status" value="1"/>
</dbReference>
<reference evidence="2" key="3">
    <citation type="submission" date="2015-02" db="UniProtKB">
        <authorList>
            <consortium name="EnsemblProtists"/>
        </authorList>
    </citation>
    <scope>IDENTIFICATION</scope>
    <source>
        <strain evidence="2">DAOM BR144</strain>
    </source>
</reference>